<comment type="caution">
    <text evidence="4">The sequence shown here is derived from an EMBL/GenBank/DDBJ whole genome shotgun (WGS) entry which is preliminary data.</text>
</comment>
<evidence type="ECO:0000256" key="3">
    <source>
        <dbReference type="ARBA" id="ARBA00023002"/>
    </source>
</evidence>
<dbReference type="CDD" id="cd04730">
    <property type="entry name" value="NPD_like"/>
    <property type="match status" value="1"/>
</dbReference>
<dbReference type="GO" id="GO:0051213">
    <property type="term" value="F:dioxygenase activity"/>
    <property type="evidence" value="ECO:0007669"/>
    <property type="project" value="UniProtKB-KW"/>
</dbReference>
<sequence length="326" mass="35219">MQPIETPLTQRLGIKIPIVSAPMAFASTPELAAGASRIDSSKLLTSKIQKVRKLLNTAPGQPVPLAIGFIGWILEMTESSDDPRLDAVLNEVPAAVWFAFGLDLWKYIDQVHAHDRKTGRKTFIFVMVHSVDDARQAKEKGVDAVVVQGIEAGGHGRDESPPLLTLLAAVLSERRKWTDGGPLVLAAGGITTGADIANLLKIGADGAVLGTRFLFTHECEYSAAQKNVILKAGPDSTVRTLAFDDVGRTNGWPPNYDGRAISNEVMSDLDAELSLDERRRRFDESARNGDDSRLVVWAGVGVALVNEISSAADVLRSLHQDTIDHL</sequence>
<evidence type="ECO:0000313" key="5">
    <source>
        <dbReference type="Proteomes" id="UP001362999"/>
    </source>
</evidence>
<keyword evidence="5" id="KW-1185">Reference proteome</keyword>
<dbReference type="GO" id="GO:0018580">
    <property type="term" value="F:nitronate monooxygenase activity"/>
    <property type="evidence" value="ECO:0007669"/>
    <property type="project" value="InterPro"/>
</dbReference>
<keyword evidence="1" id="KW-0285">Flavoprotein</keyword>
<keyword evidence="4" id="KW-0223">Dioxygenase</keyword>
<keyword evidence="2" id="KW-0288">FMN</keyword>
<dbReference type="Gene3D" id="3.20.20.70">
    <property type="entry name" value="Aldolase class I"/>
    <property type="match status" value="1"/>
</dbReference>
<keyword evidence="3" id="KW-0560">Oxidoreductase</keyword>
<dbReference type="InterPro" id="IPR004136">
    <property type="entry name" value="NMO"/>
</dbReference>
<name>A0AAV9Z8H3_9AGAR</name>
<reference evidence="4 5" key="1">
    <citation type="journal article" date="2024" name="J Genomics">
        <title>Draft genome sequencing and assembly of Favolaschia claudopus CIRM-BRFM 2984 isolated from oak limbs.</title>
        <authorList>
            <person name="Navarro D."/>
            <person name="Drula E."/>
            <person name="Chaduli D."/>
            <person name="Cazenave R."/>
            <person name="Ahrendt S."/>
            <person name="Wang J."/>
            <person name="Lipzen A."/>
            <person name="Daum C."/>
            <person name="Barry K."/>
            <person name="Grigoriev I.V."/>
            <person name="Favel A."/>
            <person name="Rosso M.N."/>
            <person name="Martin F."/>
        </authorList>
    </citation>
    <scope>NUCLEOTIDE SEQUENCE [LARGE SCALE GENOMIC DNA]</scope>
    <source>
        <strain evidence="4 5">CIRM-BRFM 2984</strain>
    </source>
</reference>
<evidence type="ECO:0000256" key="1">
    <source>
        <dbReference type="ARBA" id="ARBA00022630"/>
    </source>
</evidence>
<evidence type="ECO:0000256" key="2">
    <source>
        <dbReference type="ARBA" id="ARBA00022643"/>
    </source>
</evidence>
<protein>
    <submittedName>
        <fullName evidence="4">2-nitropropane dioxygenase</fullName>
    </submittedName>
</protein>
<proteinExistence type="predicted"/>
<evidence type="ECO:0000313" key="4">
    <source>
        <dbReference type="EMBL" id="KAK6974310.1"/>
    </source>
</evidence>
<accession>A0AAV9Z8H3</accession>
<gene>
    <name evidence="4" type="ORF">R3P38DRAFT_3296690</name>
</gene>
<dbReference type="SUPFAM" id="SSF51412">
    <property type="entry name" value="Inosine monophosphate dehydrogenase (IMPDH)"/>
    <property type="match status" value="1"/>
</dbReference>
<dbReference type="Proteomes" id="UP001362999">
    <property type="component" value="Unassembled WGS sequence"/>
</dbReference>
<dbReference type="AlphaFoldDB" id="A0AAV9Z8H3"/>
<dbReference type="InterPro" id="IPR013785">
    <property type="entry name" value="Aldolase_TIM"/>
</dbReference>
<dbReference type="Pfam" id="PF03060">
    <property type="entry name" value="NMO"/>
    <property type="match status" value="1"/>
</dbReference>
<dbReference type="PANTHER" id="PTHR32332">
    <property type="entry name" value="2-NITROPROPANE DIOXYGENASE"/>
    <property type="match status" value="1"/>
</dbReference>
<organism evidence="4 5">
    <name type="scientific">Favolaschia claudopus</name>
    <dbReference type="NCBI Taxonomy" id="2862362"/>
    <lineage>
        <taxon>Eukaryota</taxon>
        <taxon>Fungi</taxon>
        <taxon>Dikarya</taxon>
        <taxon>Basidiomycota</taxon>
        <taxon>Agaricomycotina</taxon>
        <taxon>Agaricomycetes</taxon>
        <taxon>Agaricomycetidae</taxon>
        <taxon>Agaricales</taxon>
        <taxon>Marasmiineae</taxon>
        <taxon>Mycenaceae</taxon>
        <taxon>Favolaschia</taxon>
    </lineage>
</organism>
<dbReference type="EMBL" id="JAWWNJ010000185">
    <property type="protein sequence ID" value="KAK6974310.1"/>
    <property type="molecule type" value="Genomic_DNA"/>
</dbReference>